<evidence type="ECO:0000256" key="1">
    <source>
        <dbReference type="SAM" id="MobiDB-lite"/>
    </source>
</evidence>
<feature type="region of interest" description="Disordered" evidence="1">
    <location>
        <begin position="437"/>
        <end position="653"/>
    </location>
</feature>
<dbReference type="GO" id="GO:0006893">
    <property type="term" value="P:Golgi to plasma membrane transport"/>
    <property type="evidence" value="ECO:0007669"/>
    <property type="project" value="TreeGrafter"/>
</dbReference>
<feature type="compositionally biased region" description="Low complexity" evidence="1">
    <location>
        <begin position="549"/>
        <end position="568"/>
    </location>
</feature>
<dbReference type="OrthoDB" id="434695at2759"/>
<dbReference type="Gene3D" id="1.25.40.10">
    <property type="entry name" value="Tetratricopeptide repeat domain"/>
    <property type="match status" value="2"/>
</dbReference>
<dbReference type="SUPFAM" id="SSF48452">
    <property type="entry name" value="TPR-like"/>
    <property type="match status" value="1"/>
</dbReference>
<feature type="compositionally biased region" description="Polar residues" evidence="1">
    <location>
        <begin position="622"/>
        <end position="653"/>
    </location>
</feature>
<dbReference type="Proteomes" id="UP000076798">
    <property type="component" value="Unassembled WGS sequence"/>
</dbReference>
<keyword evidence="3" id="KW-1185">Reference proteome</keyword>
<organism evidence="2 3">
    <name type="scientific">Sistotremastrum suecicum HHB10207 ss-3</name>
    <dbReference type="NCBI Taxonomy" id="1314776"/>
    <lineage>
        <taxon>Eukaryota</taxon>
        <taxon>Fungi</taxon>
        <taxon>Dikarya</taxon>
        <taxon>Basidiomycota</taxon>
        <taxon>Agaricomycotina</taxon>
        <taxon>Agaricomycetes</taxon>
        <taxon>Sistotremastrales</taxon>
        <taxon>Sistotremastraceae</taxon>
        <taxon>Sistotremastrum</taxon>
    </lineage>
</organism>
<feature type="compositionally biased region" description="Low complexity" evidence="1">
    <location>
        <begin position="576"/>
        <end position="618"/>
    </location>
</feature>
<dbReference type="PANTHER" id="PTHR31975">
    <property type="entry name" value="BUD SITE SELECTION PROTEIN 7-RELATED"/>
    <property type="match status" value="1"/>
</dbReference>
<sequence length="828" mass="90498">MADPTAQAVFKDIPEFFEVELGESLSSRTETLVSFRELGPPDLCHTIKSSNKHGVKELGSYHYVSGVDASSSASLAAYLNSLTYAIEDQPAWFSKGPSWKVRSGSYCCFNAFSRVDVRVDVKIPGGVSSYVIDLRGERHEATPQIWTETYLSALLRAILYTDDTSYKLVGYRKLEPIRTQEDELRFLAAAEALFPKGWQLGSDPEIQVACLTANHLVTGLMKYFGDSFRLDKAANLFEKLAVREPEINALLAQAYIGMNEEVKAIQIIAQSLRAHPPTYTLLHTQSTFLRSKSAFPPALKIAKSAVQIAPSEFTTWAKLTEIYVDLGEWEMALLTLNSCPMFTVNERDLHRMPVPGKTWLPVKGWVTETGILDEGGDEDIDPALQRLPAPALKGTFAQAYKILSRLVSLIGWDELLKARSNVFVMEEEYRMQKAQGDLRDVVGDHSPNSNSASDPEHSSDPSVPSVDPFDLTSRRNGRAGGGGAGGADDNASTRGVVSPALRSRNGDLSLETEDGNSTSGDGPLSPGVPVIKVSSESDREKEFGVSASGAAEEVNGEGTEGTEGVVVNGNGGIGGIEKPSVAAAPADSASGTSTTGSTTTDTGTYTTADDTVSTTPTGHSIPGQSPNQNGHGHNPSTESTQTTTDPNSTGQDGFSFTNKRLCERWLDNLFMCLYEDLRIWTIYRAEVAHFKTQHLAYRKTSSEWEILGELGWRLGHREEAKECWVRCLDGGRFSAKAWGRLLEVWCEEGDVQRSLNAAVRLTVYNYRWYMETSYPTSVAHHIFKLGQIHGHAKISYTLLSMSLPEPIQKAMEGYLGYGKGFGVEGSDF</sequence>
<evidence type="ECO:0000313" key="2">
    <source>
        <dbReference type="EMBL" id="KZT33891.1"/>
    </source>
</evidence>
<reference evidence="2 3" key="1">
    <citation type="journal article" date="2016" name="Mol. Biol. Evol.">
        <title>Comparative Genomics of Early-Diverging Mushroom-Forming Fungi Provides Insights into the Origins of Lignocellulose Decay Capabilities.</title>
        <authorList>
            <person name="Nagy L.G."/>
            <person name="Riley R."/>
            <person name="Tritt A."/>
            <person name="Adam C."/>
            <person name="Daum C."/>
            <person name="Floudas D."/>
            <person name="Sun H."/>
            <person name="Yadav J.S."/>
            <person name="Pangilinan J."/>
            <person name="Larsson K.H."/>
            <person name="Matsuura K."/>
            <person name="Barry K."/>
            <person name="Labutti K."/>
            <person name="Kuo R."/>
            <person name="Ohm R.A."/>
            <person name="Bhattacharya S.S."/>
            <person name="Shirouzu T."/>
            <person name="Yoshinaga Y."/>
            <person name="Martin F.M."/>
            <person name="Grigoriev I.V."/>
            <person name="Hibbett D.S."/>
        </authorList>
    </citation>
    <scope>NUCLEOTIDE SEQUENCE [LARGE SCALE GENOMIC DNA]</scope>
    <source>
        <strain evidence="2 3">HHB10207 ss-3</strain>
    </source>
</reference>
<dbReference type="InterPro" id="IPR011990">
    <property type="entry name" value="TPR-like_helical_dom_sf"/>
</dbReference>
<dbReference type="EMBL" id="KV428212">
    <property type="protein sequence ID" value="KZT33891.1"/>
    <property type="molecule type" value="Genomic_DNA"/>
</dbReference>
<dbReference type="GO" id="GO:0034044">
    <property type="term" value="C:exomer complex"/>
    <property type="evidence" value="ECO:0007669"/>
    <property type="project" value="UniProtKB-ARBA"/>
</dbReference>
<dbReference type="AlphaFoldDB" id="A0A165Z3H1"/>
<proteinExistence type="predicted"/>
<gene>
    <name evidence="2" type="ORF">SISSUDRAFT_1053661</name>
</gene>
<dbReference type="STRING" id="1314776.A0A165Z3H1"/>
<name>A0A165Z3H1_9AGAM</name>
<dbReference type="FunFam" id="1.25.40.10:FF:000149">
    <property type="entry name" value="Clathrin-coated vesiclec protein (Bud7)"/>
    <property type="match status" value="1"/>
</dbReference>
<feature type="compositionally biased region" description="Low complexity" evidence="1">
    <location>
        <begin position="460"/>
        <end position="470"/>
    </location>
</feature>
<dbReference type="Pfam" id="PF09295">
    <property type="entry name" value="ChAPs"/>
    <property type="match status" value="1"/>
</dbReference>
<protein>
    <submittedName>
        <fullName evidence="2">Chaps-domain-containing protein</fullName>
    </submittedName>
</protein>
<evidence type="ECO:0000313" key="3">
    <source>
        <dbReference type="Proteomes" id="UP000076798"/>
    </source>
</evidence>
<dbReference type="PANTHER" id="PTHR31975:SF1">
    <property type="entry name" value="BUD SITE SELECTION PROTEIN 7-RELATED"/>
    <property type="match status" value="1"/>
</dbReference>
<accession>A0A165Z3H1</accession>
<dbReference type="InterPro" id="IPR015374">
    <property type="entry name" value="ChAPs"/>
</dbReference>